<name>A0A1Y0SZI2_9CAUD</name>
<reference evidence="1 2" key="1">
    <citation type="submission" date="2017-05" db="EMBL/GenBank/DDBJ databases">
        <authorList>
            <person name="Song R."/>
            <person name="Chenine A.L."/>
            <person name="Ruprecht R.M."/>
        </authorList>
    </citation>
    <scope>NUCLEOTIDE SEQUENCE [LARGE SCALE GENOMIC DNA]</scope>
</reference>
<dbReference type="EMBL" id="MF042360">
    <property type="protein sequence ID" value="ARV77086.1"/>
    <property type="molecule type" value="Genomic_DNA"/>
</dbReference>
<proteinExistence type="predicted"/>
<sequence>MSLKALIELANNPLRSLTPEEITERQLAFQERMQTWDRQVEARMKARQLTSEQLNKLITI</sequence>
<accession>A0A1Y0SZI2</accession>
<keyword evidence="2" id="KW-1185">Reference proteome</keyword>
<evidence type="ECO:0000313" key="2">
    <source>
        <dbReference type="Proteomes" id="UP000225448"/>
    </source>
</evidence>
<dbReference type="Proteomes" id="UP000225448">
    <property type="component" value="Segment"/>
</dbReference>
<protein>
    <submittedName>
        <fullName evidence="1">Uncharacterized protein</fullName>
    </submittedName>
</protein>
<evidence type="ECO:0000313" key="1">
    <source>
        <dbReference type="EMBL" id="ARV77086.1"/>
    </source>
</evidence>
<gene>
    <name evidence="1" type="ORF">PHABIO_458</name>
</gene>
<organism evidence="1 2">
    <name type="scientific">Pseudomonas phage Phabio</name>
    <dbReference type="NCBI Taxonomy" id="2006668"/>
    <lineage>
        <taxon>Viruses</taxon>
        <taxon>Duplodnaviria</taxon>
        <taxon>Heunggongvirae</taxon>
        <taxon>Uroviricota</taxon>
        <taxon>Caudoviricetes</taxon>
        <taxon>Chimalliviridae</taxon>
        <taxon>Phabiovirus</taxon>
        <taxon>Phabiovirus phabio</taxon>
    </lineage>
</organism>